<dbReference type="InterPro" id="IPR047589">
    <property type="entry name" value="DUF11_rpt"/>
</dbReference>
<dbReference type="Pfam" id="PF01345">
    <property type="entry name" value="DUF11"/>
    <property type="match status" value="1"/>
</dbReference>
<keyword evidence="4" id="KW-1185">Reference proteome</keyword>
<protein>
    <submittedName>
        <fullName evidence="3">SBBP repeat-containing protein</fullName>
    </submittedName>
</protein>
<dbReference type="RefSeq" id="WP_228416408.1">
    <property type="nucleotide sequence ID" value="NZ_CP081135.1"/>
</dbReference>
<dbReference type="KEGG" id="tem:JW646_02130"/>
<dbReference type="AlphaFoldDB" id="A0AAX2ZG34"/>
<dbReference type="Gene3D" id="2.60.40.3080">
    <property type="match status" value="1"/>
</dbReference>
<feature type="domain" description="DUF11" evidence="1">
    <location>
        <begin position="735"/>
        <end position="846"/>
    </location>
</feature>
<feature type="domain" description="DUF7948" evidence="2">
    <location>
        <begin position="15"/>
        <end position="232"/>
    </location>
</feature>
<dbReference type="Proteomes" id="UP001198983">
    <property type="component" value="Chromosome"/>
</dbReference>
<reference evidence="3 4" key="1">
    <citation type="journal article" date="2023" name="Int. J. Syst. Evol. Microbiol.">
        <title>Terrisporobacter hibernicus sp. nov., isolated from bovine faeces in Northern Ireland.</title>
        <authorList>
            <person name="Mitchell M."/>
            <person name="Nguyen S.V."/>
            <person name="Connor M."/>
            <person name="Fairley D.J."/>
            <person name="Donoghue O."/>
            <person name="Marshall H."/>
            <person name="Koolman L."/>
            <person name="McMullan G."/>
            <person name="Schaffer K.E."/>
            <person name="McGrath J.W."/>
            <person name="Fanning S."/>
        </authorList>
    </citation>
    <scope>NUCLEOTIDE SEQUENCE [LARGE SCALE GENOMIC DNA]</scope>
    <source>
        <strain evidence="3 4">MCA3</strain>
    </source>
</reference>
<dbReference type="InterPro" id="IPR010620">
    <property type="entry name" value="SBBP_repeat"/>
</dbReference>
<dbReference type="PANTHER" id="PTHR35580:SF1">
    <property type="entry name" value="PHYTASE-LIKE DOMAIN-CONTAINING PROTEIN"/>
    <property type="match status" value="1"/>
</dbReference>
<dbReference type="PANTHER" id="PTHR35580">
    <property type="entry name" value="CELL SURFACE GLYCOPROTEIN (S-LAYER PROTEIN)-LIKE PROTEIN"/>
    <property type="match status" value="1"/>
</dbReference>
<dbReference type="InterPro" id="IPR057708">
    <property type="entry name" value="DUF7948"/>
</dbReference>
<dbReference type="Pfam" id="PF06739">
    <property type="entry name" value="SBBP"/>
    <property type="match status" value="6"/>
</dbReference>
<proteinExistence type="predicted"/>
<dbReference type="InterPro" id="IPR052918">
    <property type="entry name" value="Motility_Chemotaxis_Reg"/>
</dbReference>
<evidence type="ECO:0000259" key="1">
    <source>
        <dbReference type="Pfam" id="PF01345"/>
    </source>
</evidence>
<dbReference type="Pfam" id="PF25778">
    <property type="entry name" value="DUF7948"/>
    <property type="match status" value="1"/>
</dbReference>
<name>A0AAX2ZG34_9FIRM</name>
<sequence length="866" mass="95652">MSDTPSAMSSIPFMFEKNIGQHKNESKFVLRNSKNSIYFLESEIVLSIMKFKEDNKEKSYKYKFDTKENMSQREFEVNLLKMKLENSNKDPEIIGLNEFDCKINYFKGKDKTDWKTGIPVYEKLLYKEVYPGIDLVYYGNEGTLEYDFVVSPNGDFSKIKLNFDGADKVQLDEDGNLIVEINESTIKMLKPKVYQQVNDKKIDLENSFVVDGDNIRFDIPNYDKSKVLVIDPPLLYGSYLGGNNEDAGYKVAVDSKENAYITGWTYSTEEFPLQNPYQGTIKGYCDAFLIKIDTKASGSASLKYATYLGGNNSDYGYSVAVDGRENAYIVGETSSTEQFPLKNAYQVTGNENSNGFLIKLDTRATGDASLKYGTYLGGNNYTVGYGVAVDTSENAYIAGYTGSTEQFPLKNAYQASLIGSTDAFLIKINTRAIGSASLKYGTYLGGNKYTQGYGVAIDEKANAYITGYTSSTEQFPLRNPYQEILNGYSDAFLIKLDTTISGDEGLRYGTYLGGNDSEVGYSVAVDLNENAYITGRTSSTEQFPLKNAYQETLNSYSNAFLIKIDTKEVRLEVSKANEKSPFKLSSQQFGPSSLKYGTYLGGSYSSLGYSVAVDSGENAYIVGITAPSDDFPLKYAYQESIDGDYGAFLLKINTKLIKSESLKYGTYLGGNSSTYGGGVAVDEKANAYITGETFSGQIPQLKSVSGGFPLKNAYQETLKGQSDGFLIKLNTLVCDLKLEKSTCKCNPCTGEKISYTLKITNNGPDESTNIVINDILPSGLKVESFICTTGTIGKLGDKLVWKIPKLEVNQIETAMIVVIIDKTILCQEGKKGEYVLNTVTLTCDNTIINPYNTIDTDIIYINCNCV</sequence>
<dbReference type="InterPro" id="IPR001434">
    <property type="entry name" value="OmcB-like_DUF11"/>
</dbReference>
<gene>
    <name evidence="3" type="ORF">JW646_02130</name>
</gene>
<evidence type="ECO:0000313" key="3">
    <source>
        <dbReference type="EMBL" id="UEL48273.1"/>
    </source>
</evidence>
<evidence type="ECO:0000313" key="4">
    <source>
        <dbReference type="Proteomes" id="UP001198983"/>
    </source>
</evidence>
<organism evidence="3 4">
    <name type="scientific">Terrisporobacter hibernicus</name>
    <dbReference type="NCBI Taxonomy" id="2813371"/>
    <lineage>
        <taxon>Bacteria</taxon>
        <taxon>Bacillati</taxon>
        <taxon>Bacillota</taxon>
        <taxon>Clostridia</taxon>
        <taxon>Peptostreptococcales</taxon>
        <taxon>Peptostreptococcaceae</taxon>
        <taxon>Terrisporobacter</taxon>
    </lineage>
</organism>
<dbReference type="NCBIfam" id="TIGR01451">
    <property type="entry name" value="B_ant_repeat"/>
    <property type="match status" value="1"/>
</dbReference>
<dbReference type="EMBL" id="CP081135">
    <property type="protein sequence ID" value="UEL48273.1"/>
    <property type="molecule type" value="Genomic_DNA"/>
</dbReference>
<evidence type="ECO:0000259" key="2">
    <source>
        <dbReference type="Pfam" id="PF25778"/>
    </source>
</evidence>
<accession>A0AAX2ZG34</accession>